<proteinExistence type="predicted"/>
<dbReference type="AlphaFoldDB" id="A0A1H9MQI6"/>
<dbReference type="EMBL" id="FOGC01000017">
    <property type="protein sequence ID" value="SER25841.1"/>
    <property type="molecule type" value="Genomic_DNA"/>
</dbReference>
<dbReference type="Proteomes" id="UP000242515">
    <property type="component" value="Unassembled WGS sequence"/>
</dbReference>
<organism evidence="1 2">
    <name type="scientific">Rosenbergiella nectarea</name>
    <dbReference type="NCBI Taxonomy" id="988801"/>
    <lineage>
        <taxon>Bacteria</taxon>
        <taxon>Pseudomonadati</taxon>
        <taxon>Pseudomonadota</taxon>
        <taxon>Gammaproteobacteria</taxon>
        <taxon>Enterobacterales</taxon>
        <taxon>Erwiniaceae</taxon>
        <taxon>Rosenbergiella</taxon>
    </lineage>
</organism>
<accession>A0A1H9MQI6</accession>
<sequence>MTIGFTLLLIINTQALPINNTIYPTQSQCEHQIDAMKDIQPKYEIVCGEVRRNT</sequence>
<evidence type="ECO:0000313" key="2">
    <source>
        <dbReference type="Proteomes" id="UP000242515"/>
    </source>
</evidence>
<gene>
    <name evidence="1" type="ORF">SAMN05216522_11735</name>
</gene>
<name>A0A1H9MQI6_9GAMM</name>
<protein>
    <submittedName>
        <fullName evidence="1">Uncharacterized protein</fullName>
    </submittedName>
</protein>
<dbReference type="STRING" id="988801.SAMN05216522_11735"/>
<reference evidence="2" key="1">
    <citation type="submission" date="2016-10" db="EMBL/GenBank/DDBJ databases">
        <authorList>
            <person name="Varghese N."/>
            <person name="Submissions S."/>
        </authorList>
    </citation>
    <scope>NUCLEOTIDE SEQUENCE [LARGE SCALE GENOMIC DNA]</scope>
    <source>
        <strain evidence="2">8N4</strain>
    </source>
</reference>
<keyword evidence="2" id="KW-1185">Reference proteome</keyword>
<evidence type="ECO:0000313" key="1">
    <source>
        <dbReference type="EMBL" id="SER25841.1"/>
    </source>
</evidence>